<accession>A0A0K1S115</accession>
<dbReference type="InterPro" id="IPR052747">
    <property type="entry name" value="TA_system_RelE_toxin"/>
</dbReference>
<dbReference type="PATRIC" id="fig|1638788.3.peg.2636"/>
<dbReference type="AlphaFoldDB" id="A0A0K1S115"/>
<evidence type="ECO:0000313" key="3">
    <source>
        <dbReference type="Proteomes" id="UP000068167"/>
    </source>
</evidence>
<dbReference type="PANTHER" id="PTHR38813:SF1">
    <property type="entry name" value="TOXIN RELE1-RELATED"/>
    <property type="match status" value="1"/>
</dbReference>
<protein>
    <submittedName>
        <fullName evidence="2">RelE/StbE replicon stabilization toxin</fullName>
    </submittedName>
</protein>
<dbReference type="InterPro" id="IPR007712">
    <property type="entry name" value="RelE/ParE_toxin"/>
</dbReference>
<name>A0A0K1S115_9CHRO</name>
<dbReference type="Proteomes" id="UP000068167">
    <property type="component" value="Chromosome"/>
</dbReference>
<keyword evidence="1" id="KW-1277">Toxin-antitoxin system</keyword>
<dbReference type="RefSeq" id="WP_052276506.1">
    <property type="nucleotide sequence ID" value="NZ_CP011339.1"/>
</dbReference>
<organism evidence="2 3">
    <name type="scientific">Microcystis panniformis FACHB-1757</name>
    <dbReference type="NCBI Taxonomy" id="1638788"/>
    <lineage>
        <taxon>Bacteria</taxon>
        <taxon>Bacillati</taxon>
        <taxon>Cyanobacteriota</taxon>
        <taxon>Cyanophyceae</taxon>
        <taxon>Oscillatoriophycideae</taxon>
        <taxon>Chroococcales</taxon>
        <taxon>Microcystaceae</taxon>
        <taxon>Microcystis</taxon>
    </lineage>
</organism>
<keyword evidence="3" id="KW-1185">Reference proteome</keyword>
<evidence type="ECO:0000256" key="1">
    <source>
        <dbReference type="ARBA" id="ARBA00022649"/>
    </source>
</evidence>
<dbReference type="KEGG" id="mpk:VL20_2628"/>
<reference evidence="2 3" key="1">
    <citation type="journal article" date="2016" name="Stand. Genomic Sci.">
        <title>Complete genome sequence and genomic characterization of Microcystis panniformis FACHB 1757 by third-generation sequencing.</title>
        <authorList>
            <person name="Zhang J.Y."/>
            <person name="Guan R."/>
            <person name="Zhang H.J."/>
            <person name="Li H."/>
            <person name="Xiao P."/>
            <person name="Yu G.L."/>
            <person name="Du L."/>
            <person name="Cao D.M."/>
            <person name="Zhu B.C."/>
            <person name="Li R.H."/>
            <person name="Lu Z.H."/>
        </authorList>
    </citation>
    <scope>NUCLEOTIDE SEQUENCE [LARGE SCALE GENOMIC DNA]</scope>
    <source>
        <strain evidence="2 3">FACHB-1757</strain>
    </source>
</reference>
<dbReference type="Gene3D" id="3.30.2310.20">
    <property type="entry name" value="RelE-like"/>
    <property type="match status" value="1"/>
</dbReference>
<dbReference type="Pfam" id="PF05016">
    <property type="entry name" value="ParE_toxin"/>
    <property type="match status" value="1"/>
</dbReference>
<evidence type="ECO:0000313" key="2">
    <source>
        <dbReference type="EMBL" id="AKV67698.1"/>
    </source>
</evidence>
<dbReference type="InterPro" id="IPR035093">
    <property type="entry name" value="RelE/ParE_toxin_dom_sf"/>
</dbReference>
<sequence>MQVEFRRLFFRDLGAIKDRKLRQRIEAVIAEVEAANNLAELRNIKAIEGHPSYYRLRIGDYRIGIYVEENMIAFVRVVHRKEMYRYFP</sequence>
<dbReference type="PANTHER" id="PTHR38813">
    <property type="match status" value="1"/>
</dbReference>
<dbReference type="SUPFAM" id="SSF143011">
    <property type="entry name" value="RelE-like"/>
    <property type="match status" value="1"/>
</dbReference>
<gene>
    <name evidence="2" type="ORF">VL20_2628</name>
</gene>
<proteinExistence type="predicted"/>
<dbReference type="EMBL" id="CP011339">
    <property type="protein sequence ID" value="AKV67698.1"/>
    <property type="molecule type" value="Genomic_DNA"/>
</dbReference>